<reference evidence="1 2" key="1">
    <citation type="journal article" date="2014" name="Int. J. Syst. Evol. Microbiol.">
        <title>Phylogenomics and the dynamic genome evolution of the genus Streptococcus.</title>
        <authorList>
            <consortium name="The Broad Institute Genome Sequencing Platform"/>
            <person name="Richards V.P."/>
            <person name="Palmer S.R."/>
            <person name="Pavinski Bitar P.D."/>
            <person name="Qin X."/>
            <person name="Weinstock G.M."/>
            <person name="Highlander S.K."/>
            <person name="Town C.D."/>
            <person name="Burne R.A."/>
            <person name="Stanhope M.J."/>
        </authorList>
    </citation>
    <scope>NUCLEOTIDE SEQUENCE [LARGE SCALE GENOMIC DNA]</scope>
    <source>
        <strain evidence="1 2">2285-97</strain>
    </source>
</reference>
<comment type="caution">
    <text evidence="1">The sequence shown here is derived from an EMBL/GenBank/DDBJ whole genome shotgun (WGS) entry which is preliminary data.</text>
</comment>
<dbReference type="Proteomes" id="UP000005388">
    <property type="component" value="Unassembled WGS sequence"/>
</dbReference>
<protein>
    <submittedName>
        <fullName evidence="1">Uncharacterized protein</fullName>
    </submittedName>
</protein>
<dbReference type="RefSeq" id="WP_000219235.1">
    <property type="nucleotide sequence ID" value="NZ_AEUZ02000001.1"/>
</dbReference>
<gene>
    <name evidence="1" type="ORF">STRUR_0792</name>
</gene>
<organism evidence="1 2">
    <name type="scientific">Streptococcus urinalis 2285-97</name>
    <dbReference type="NCBI Taxonomy" id="764291"/>
    <lineage>
        <taxon>Bacteria</taxon>
        <taxon>Bacillati</taxon>
        <taxon>Bacillota</taxon>
        <taxon>Bacilli</taxon>
        <taxon>Lactobacillales</taxon>
        <taxon>Streptococcaceae</taxon>
        <taxon>Streptococcus</taxon>
    </lineage>
</organism>
<evidence type="ECO:0000313" key="2">
    <source>
        <dbReference type="Proteomes" id="UP000005388"/>
    </source>
</evidence>
<accession>G5KEF8</accession>
<name>G5KEF8_9STRE</name>
<dbReference type="EMBL" id="AEUZ02000001">
    <property type="protein sequence ID" value="EHJ55833.1"/>
    <property type="molecule type" value="Genomic_DNA"/>
</dbReference>
<sequence length="80" mass="9811">MTVVDKIFRGDKWFIPKPKISYTKPMNIIVFSKQERFDLFLFEAHNFDEVFKQFEEEKFKPYKYTAWASIDETIIKLFNF</sequence>
<dbReference type="AlphaFoldDB" id="G5KEF8"/>
<evidence type="ECO:0000313" key="1">
    <source>
        <dbReference type="EMBL" id="EHJ55833.1"/>
    </source>
</evidence>
<dbReference type="STRING" id="764291.STRUR_0792"/>
<keyword evidence="2" id="KW-1185">Reference proteome</keyword>
<proteinExistence type="predicted"/>